<keyword evidence="1" id="KW-0812">Transmembrane</keyword>
<evidence type="ECO:0000313" key="3">
    <source>
        <dbReference type="EMBL" id="SVC52944.1"/>
    </source>
</evidence>
<evidence type="ECO:0000256" key="1">
    <source>
        <dbReference type="SAM" id="Phobius"/>
    </source>
</evidence>
<feature type="domain" description="DUF2207" evidence="2">
    <location>
        <begin position="41"/>
        <end position="210"/>
    </location>
</feature>
<protein>
    <recommendedName>
        <fullName evidence="2">DUF2207 domain-containing protein</fullName>
    </recommendedName>
</protein>
<dbReference type="EMBL" id="UINC01096229">
    <property type="protein sequence ID" value="SVC52944.1"/>
    <property type="molecule type" value="Genomic_DNA"/>
</dbReference>
<dbReference type="Pfam" id="PF09972">
    <property type="entry name" value="DUF2207"/>
    <property type="match status" value="1"/>
</dbReference>
<gene>
    <name evidence="3" type="ORF">METZ01_LOCUS305798</name>
</gene>
<sequence>MNIKRSVSNLVAGEVGVFMKKLNYFTLIVISITVLSGKSYSIEDVDIQSTIMKNGIISISETREWKFKGKFSWVQQTIVKKGFETIYDIQLSEYNIPYINRNDEAPQTFQILDGSKKLKIKWFHDSEDEAKVFTLSYKLKGAIKVGPEDSQFYWTYLGKSWNKKSKQFSVKQSFETDLPEHRVWYLISGKKCDNYYDRGGIMLNAVSVSKNRRIRLNTIFPTDYFDDPVINAPEFSLKSFLEKKEKAQFGIYVAGLTLVSALIFLLVLYKRYGKPYKITDILPDDKKNFPSDHHPAVVSYLYS</sequence>
<organism evidence="3">
    <name type="scientific">marine metagenome</name>
    <dbReference type="NCBI Taxonomy" id="408172"/>
    <lineage>
        <taxon>unclassified sequences</taxon>
        <taxon>metagenomes</taxon>
        <taxon>ecological metagenomes</taxon>
    </lineage>
</organism>
<keyword evidence="1" id="KW-1133">Transmembrane helix</keyword>
<dbReference type="InterPro" id="IPR018702">
    <property type="entry name" value="DUF2207"/>
</dbReference>
<proteinExistence type="predicted"/>
<dbReference type="AlphaFoldDB" id="A0A382MVF5"/>
<keyword evidence="1" id="KW-0472">Membrane</keyword>
<evidence type="ECO:0000259" key="2">
    <source>
        <dbReference type="Pfam" id="PF09972"/>
    </source>
</evidence>
<accession>A0A382MVF5</accession>
<feature type="transmembrane region" description="Helical" evidence="1">
    <location>
        <begin position="249"/>
        <end position="269"/>
    </location>
</feature>
<feature type="non-terminal residue" evidence="3">
    <location>
        <position position="303"/>
    </location>
</feature>
<reference evidence="3" key="1">
    <citation type="submission" date="2018-05" db="EMBL/GenBank/DDBJ databases">
        <authorList>
            <person name="Lanie J.A."/>
            <person name="Ng W.-L."/>
            <person name="Kazmierczak K.M."/>
            <person name="Andrzejewski T.M."/>
            <person name="Davidsen T.M."/>
            <person name="Wayne K.J."/>
            <person name="Tettelin H."/>
            <person name="Glass J.I."/>
            <person name="Rusch D."/>
            <person name="Podicherti R."/>
            <person name="Tsui H.-C.T."/>
            <person name="Winkler M.E."/>
        </authorList>
    </citation>
    <scope>NUCLEOTIDE SEQUENCE</scope>
</reference>
<name>A0A382MVF5_9ZZZZ</name>